<proteinExistence type="predicted"/>
<feature type="signal peptide" evidence="3">
    <location>
        <begin position="1"/>
        <end position="21"/>
    </location>
</feature>
<dbReference type="GO" id="GO:0008010">
    <property type="term" value="F:structural constituent of chitin-based larval cuticle"/>
    <property type="evidence" value="ECO:0007669"/>
    <property type="project" value="TreeGrafter"/>
</dbReference>
<evidence type="ECO:0000256" key="1">
    <source>
        <dbReference type="PROSITE-ProRule" id="PRU00497"/>
    </source>
</evidence>
<organism evidence="4 5">
    <name type="scientific">Drosophila lebanonensis</name>
    <name type="common">Fruit fly</name>
    <name type="synonym">Scaptodrosophila lebanonensis</name>
    <dbReference type="NCBI Taxonomy" id="7225"/>
    <lineage>
        <taxon>Eukaryota</taxon>
        <taxon>Metazoa</taxon>
        <taxon>Ecdysozoa</taxon>
        <taxon>Arthropoda</taxon>
        <taxon>Hexapoda</taxon>
        <taxon>Insecta</taxon>
        <taxon>Pterygota</taxon>
        <taxon>Neoptera</taxon>
        <taxon>Endopterygota</taxon>
        <taxon>Diptera</taxon>
        <taxon>Brachycera</taxon>
        <taxon>Muscomorpha</taxon>
        <taxon>Ephydroidea</taxon>
        <taxon>Drosophilidae</taxon>
        <taxon>Scaptodrosophila</taxon>
    </lineage>
</organism>
<dbReference type="Proteomes" id="UP000504634">
    <property type="component" value="Unplaced"/>
</dbReference>
<evidence type="ECO:0000313" key="4">
    <source>
        <dbReference type="Proteomes" id="UP000504634"/>
    </source>
</evidence>
<dbReference type="InterPro" id="IPR000618">
    <property type="entry name" value="Insect_cuticle"/>
</dbReference>
<dbReference type="PROSITE" id="PS51155">
    <property type="entry name" value="CHIT_BIND_RR_2"/>
    <property type="match status" value="1"/>
</dbReference>
<dbReference type="AlphaFoldDB" id="A0A6J2T9J6"/>
<sequence>MSALWRAFWVPFLLISTKVYATLSAPLATKSAVYAPTGSENIRERSKVNNYFLHDPYGPDTYAFGYEVVDPDTDNVQFRDERRYVNGSVEGSYGYVRPDGLIEVTRYRADDVMGYLSQTQTYSPGDKRAEAIWPTRRPDIIAKRPDGLGIKPNNVTWDAKSHLNVSVSDVADDVADKLKQEHGLDLNHIDVEQGVLEPDVLNIINGKTPLKNDPNGDLAFQTVHDFIPPDFPIVPFELPQAETSQRIPTEEHKEKEQKAKEENENGQRESTYDKAKTNNAEKAPQLPRTTAPPQATNPTLLPPKPLISSSSANSLDADQPEPNWYERIIQANRREFLEHLPNLS</sequence>
<dbReference type="PANTHER" id="PTHR10380">
    <property type="entry name" value="CUTICLE PROTEIN"/>
    <property type="match status" value="1"/>
</dbReference>
<evidence type="ECO:0000256" key="3">
    <source>
        <dbReference type="SAM" id="SignalP"/>
    </source>
</evidence>
<dbReference type="Pfam" id="PF00379">
    <property type="entry name" value="Chitin_bind_4"/>
    <property type="match status" value="1"/>
</dbReference>
<dbReference type="GeneID" id="115622776"/>
<feature type="compositionally biased region" description="Polar residues" evidence="2">
    <location>
        <begin position="287"/>
        <end position="297"/>
    </location>
</feature>
<gene>
    <name evidence="5" type="primary">LOC115622776</name>
</gene>
<feature type="chain" id="PRO_5026968415" evidence="3">
    <location>
        <begin position="22"/>
        <end position="344"/>
    </location>
</feature>
<feature type="region of interest" description="Disordered" evidence="2">
    <location>
        <begin position="241"/>
        <end position="320"/>
    </location>
</feature>
<evidence type="ECO:0000313" key="5">
    <source>
        <dbReference type="RefSeq" id="XP_030372694.1"/>
    </source>
</evidence>
<reference evidence="5" key="1">
    <citation type="submission" date="2025-08" db="UniProtKB">
        <authorList>
            <consortium name="RefSeq"/>
        </authorList>
    </citation>
    <scope>IDENTIFICATION</scope>
    <source>
        <strain evidence="5">11010-0011.00</strain>
        <tissue evidence="5">Whole body</tissue>
    </source>
</reference>
<protein>
    <submittedName>
        <fullName evidence="5">Uncharacterized protein LOC115622776</fullName>
    </submittedName>
</protein>
<name>A0A6J2T9J6_DROLE</name>
<keyword evidence="4" id="KW-1185">Reference proteome</keyword>
<keyword evidence="3" id="KW-0732">Signal</keyword>
<keyword evidence="1" id="KW-0193">Cuticle</keyword>
<accession>A0A6J2T9J6</accession>
<evidence type="ECO:0000256" key="2">
    <source>
        <dbReference type="SAM" id="MobiDB-lite"/>
    </source>
</evidence>
<dbReference type="GO" id="GO:0062129">
    <property type="term" value="C:chitin-based extracellular matrix"/>
    <property type="evidence" value="ECO:0007669"/>
    <property type="project" value="TreeGrafter"/>
</dbReference>
<dbReference type="OrthoDB" id="8021718at2759"/>
<feature type="compositionally biased region" description="Basic and acidic residues" evidence="2">
    <location>
        <begin position="248"/>
        <end position="276"/>
    </location>
</feature>
<dbReference type="InterPro" id="IPR050468">
    <property type="entry name" value="Cuticle_Struct_Prot"/>
</dbReference>
<dbReference type="PANTHER" id="PTHR10380:SF224">
    <property type="entry name" value="CUTICULAR PROTEIN 12A"/>
    <property type="match status" value="1"/>
</dbReference>
<dbReference type="RefSeq" id="XP_030372694.1">
    <property type="nucleotide sequence ID" value="XM_030516834.1"/>
</dbReference>